<evidence type="ECO:0000256" key="2">
    <source>
        <dbReference type="ARBA" id="ARBA00009801"/>
    </source>
</evidence>
<sequence length="526" mass="57856">MDSLSNSNIATQVDNSTSQSLETVLVKEENIKGTEVSNDSSDATQSRNMLKICIQEESDMLETGVSSVVSMDDNIQNNTVNVESVVSSNSETDQNADSVAPKVNIPKNNDSTSSTNNCNDNTSEYKLITSNQANTSNTQIQKEATDGNLDNAVVIINKALCANYRSDSESDSVDSESDSSSTDSSSSSDCSKEESKNRKHNKKSSGNGISDFSISSLPPIEDLKISVPEKECVEIGVITSIVDTLVIVESYKGTAALDIDTVLFLDSGKRPLGKVFEILGPVSEPVYAVRFNDQDQITCKMIEKGLKVYYAPQTQHTTFVHLSEVLKCRGSDASWKDNIEAPSEFQDFSDDEEENKFKKMFGGKGENSTKEGLQGSRKRTFSNQQNNADKIIQPSRFKNSNVPNPRFSNRGNFRSSHPRNPIATAQARSHFSIPRHNNPYVPRGGGPMNYYPPPPFPYHASHFQGFAYPNYGNVQFFNPSVPGMPPPYYMQTTQTYHGSYRPQWPMPPAPPPPVSHEGDKSGGQQT</sequence>
<feature type="compositionally biased region" description="Low complexity" evidence="9">
    <location>
        <begin position="178"/>
        <end position="189"/>
    </location>
</feature>
<evidence type="ECO:0000256" key="7">
    <source>
        <dbReference type="ARBA" id="ARBA00022884"/>
    </source>
</evidence>
<proteinExistence type="inferred from homology"/>
<feature type="region of interest" description="Disordered" evidence="9">
    <location>
        <begin position="499"/>
        <end position="526"/>
    </location>
</feature>
<evidence type="ECO:0000256" key="4">
    <source>
        <dbReference type="ARBA" id="ARBA00022517"/>
    </source>
</evidence>
<feature type="compositionally biased region" description="Polar residues" evidence="9">
    <location>
        <begin position="396"/>
        <end position="415"/>
    </location>
</feature>
<keyword evidence="5" id="KW-0698">rRNA processing</keyword>
<protein>
    <recommendedName>
        <fullName evidence="3">H/ACA ribonucleoprotein complex non-core subunit NAF1</fullName>
    </recommendedName>
</protein>
<comment type="caution">
    <text evidence="10">The sequence shown here is derived from an EMBL/GenBank/DDBJ whole genome shotgun (WGS) entry which is preliminary data.</text>
</comment>
<dbReference type="Proteomes" id="UP001372834">
    <property type="component" value="Unassembled WGS sequence"/>
</dbReference>
<feature type="region of interest" description="Disordered" evidence="9">
    <location>
        <begin position="166"/>
        <end position="210"/>
    </location>
</feature>
<dbReference type="Pfam" id="PF04410">
    <property type="entry name" value="Gar1"/>
    <property type="match status" value="1"/>
</dbReference>
<comment type="similarity">
    <text evidence="2">Belongs to the NAF1 family.</text>
</comment>
<dbReference type="GO" id="GO:0005732">
    <property type="term" value="C:sno(s)RNA-containing ribonucleoprotein complex"/>
    <property type="evidence" value="ECO:0007669"/>
    <property type="project" value="InterPro"/>
</dbReference>
<dbReference type="AlphaFoldDB" id="A0AAN8PLW2"/>
<reference evidence="10 11" key="1">
    <citation type="submission" date="2023-10" db="EMBL/GenBank/DDBJ databases">
        <title>Genomes of two closely related lineages of the louse Polyplax serrata with different host specificities.</title>
        <authorList>
            <person name="Martinu J."/>
            <person name="Tarabai H."/>
            <person name="Stefka J."/>
            <person name="Hypsa V."/>
        </authorList>
    </citation>
    <scope>NUCLEOTIDE SEQUENCE [LARGE SCALE GENOMIC DNA]</scope>
    <source>
        <strain evidence="10">HR10_N</strain>
    </source>
</reference>
<evidence type="ECO:0000313" key="11">
    <source>
        <dbReference type="Proteomes" id="UP001372834"/>
    </source>
</evidence>
<feature type="region of interest" description="Disordered" evidence="9">
    <location>
        <begin position="395"/>
        <end position="446"/>
    </location>
</feature>
<evidence type="ECO:0000256" key="5">
    <source>
        <dbReference type="ARBA" id="ARBA00022552"/>
    </source>
</evidence>
<evidence type="ECO:0000256" key="1">
    <source>
        <dbReference type="ARBA" id="ARBA00004123"/>
    </source>
</evidence>
<dbReference type="InterPro" id="IPR040309">
    <property type="entry name" value="Naf1"/>
</dbReference>
<dbReference type="Gene3D" id="2.40.10.230">
    <property type="entry name" value="Probable tRNA pseudouridine synthase domain"/>
    <property type="match status" value="1"/>
</dbReference>
<feature type="compositionally biased region" description="Low complexity" evidence="9">
    <location>
        <begin position="108"/>
        <end position="122"/>
    </location>
</feature>
<name>A0AAN8PLW2_POLSC</name>
<evidence type="ECO:0000256" key="6">
    <source>
        <dbReference type="ARBA" id="ARBA00022553"/>
    </source>
</evidence>
<dbReference type="EMBL" id="JAWJWE010000003">
    <property type="protein sequence ID" value="KAK6638586.1"/>
    <property type="molecule type" value="Genomic_DNA"/>
</dbReference>
<keyword evidence="4" id="KW-0690">Ribosome biogenesis</keyword>
<dbReference type="FunFam" id="2.40.10.230:FF:000002">
    <property type="entry name" value="H/ACA ribonucleoprotein complex non-core subunit NAF1"/>
    <property type="match status" value="1"/>
</dbReference>
<dbReference type="SUPFAM" id="SSF50447">
    <property type="entry name" value="Translation proteins"/>
    <property type="match status" value="1"/>
</dbReference>
<dbReference type="GO" id="GO:0043489">
    <property type="term" value="P:RNA stabilization"/>
    <property type="evidence" value="ECO:0007669"/>
    <property type="project" value="UniProtKB-ARBA"/>
</dbReference>
<dbReference type="GO" id="GO:0005634">
    <property type="term" value="C:nucleus"/>
    <property type="evidence" value="ECO:0007669"/>
    <property type="project" value="UniProtKB-SubCell"/>
</dbReference>
<organism evidence="10 11">
    <name type="scientific">Polyplax serrata</name>
    <name type="common">Common mouse louse</name>
    <dbReference type="NCBI Taxonomy" id="468196"/>
    <lineage>
        <taxon>Eukaryota</taxon>
        <taxon>Metazoa</taxon>
        <taxon>Ecdysozoa</taxon>
        <taxon>Arthropoda</taxon>
        <taxon>Hexapoda</taxon>
        <taxon>Insecta</taxon>
        <taxon>Pterygota</taxon>
        <taxon>Neoptera</taxon>
        <taxon>Paraneoptera</taxon>
        <taxon>Psocodea</taxon>
        <taxon>Troctomorpha</taxon>
        <taxon>Phthiraptera</taxon>
        <taxon>Anoplura</taxon>
        <taxon>Polyplacidae</taxon>
        <taxon>Polyplax</taxon>
    </lineage>
</organism>
<feature type="region of interest" description="Disordered" evidence="9">
    <location>
        <begin position="85"/>
        <end position="122"/>
    </location>
</feature>
<dbReference type="GO" id="GO:0000493">
    <property type="term" value="P:box H/ACA snoRNP assembly"/>
    <property type="evidence" value="ECO:0007669"/>
    <property type="project" value="InterPro"/>
</dbReference>
<keyword evidence="8" id="KW-0539">Nucleus</keyword>
<evidence type="ECO:0000256" key="9">
    <source>
        <dbReference type="SAM" id="MobiDB-lite"/>
    </source>
</evidence>
<keyword evidence="7" id="KW-0694">RNA-binding</keyword>
<dbReference type="InterPro" id="IPR038664">
    <property type="entry name" value="Gar1/Naf1_Cbf5-bd_sf"/>
</dbReference>
<feature type="compositionally biased region" description="Pro residues" evidence="9">
    <location>
        <begin position="504"/>
        <end position="514"/>
    </location>
</feature>
<dbReference type="InterPro" id="IPR009000">
    <property type="entry name" value="Transl_B-barrel_sf"/>
</dbReference>
<comment type="subcellular location">
    <subcellularLocation>
        <location evidence="1">Nucleus</location>
    </subcellularLocation>
</comment>
<gene>
    <name evidence="10" type="ORF">RUM43_006853</name>
</gene>
<keyword evidence="6" id="KW-0597">Phosphoprotein</keyword>
<evidence type="ECO:0000256" key="8">
    <source>
        <dbReference type="ARBA" id="ARBA00023242"/>
    </source>
</evidence>
<dbReference type="PANTHER" id="PTHR31633:SF1">
    <property type="entry name" value="H_ACA RIBONUCLEOPROTEIN COMPLEX NON-CORE SUBUNIT NAF1"/>
    <property type="match status" value="1"/>
</dbReference>
<dbReference type="GO" id="GO:0006364">
    <property type="term" value="P:rRNA processing"/>
    <property type="evidence" value="ECO:0007669"/>
    <property type="project" value="UniProtKB-KW"/>
</dbReference>
<evidence type="ECO:0000313" key="10">
    <source>
        <dbReference type="EMBL" id="KAK6638586.1"/>
    </source>
</evidence>
<accession>A0AAN8PLW2</accession>
<dbReference type="PANTHER" id="PTHR31633">
    <property type="entry name" value="H/ACA RIBONUCLEOPROTEIN COMPLEX NON-CORE SUBUNIT NAF1"/>
    <property type="match status" value="1"/>
</dbReference>
<dbReference type="InterPro" id="IPR007504">
    <property type="entry name" value="H/ACA_rnp_Gar1/Naf1"/>
</dbReference>
<dbReference type="GO" id="GO:0001522">
    <property type="term" value="P:pseudouridine synthesis"/>
    <property type="evidence" value="ECO:0007669"/>
    <property type="project" value="InterPro"/>
</dbReference>
<dbReference type="GO" id="GO:0003723">
    <property type="term" value="F:RNA binding"/>
    <property type="evidence" value="ECO:0007669"/>
    <property type="project" value="UniProtKB-KW"/>
</dbReference>
<evidence type="ECO:0000256" key="3">
    <source>
        <dbReference type="ARBA" id="ARBA00021438"/>
    </source>
</evidence>